<dbReference type="PANTHER" id="PTHR11412:SF146">
    <property type="entry name" value="CD109 ANTIGEN"/>
    <property type="match status" value="1"/>
</dbReference>
<dbReference type="EMBL" id="JAXCGZ010023059">
    <property type="protein sequence ID" value="KAK7017963.1"/>
    <property type="molecule type" value="Genomic_DNA"/>
</dbReference>
<evidence type="ECO:0000259" key="1">
    <source>
        <dbReference type="SMART" id="SM01361"/>
    </source>
</evidence>
<accession>A0AAN8WIP0</accession>
<dbReference type="InterPro" id="IPR050473">
    <property type="entry name" value="A2M/Complement_sys"/>
</dbReference>
<dbReference type="Gene3D" id="2.60.40.690">
    <property type="entry name" value="Alpha-macroglobulin, receptor-binding domain"/>
    <property type="match status" value="1"/>
</dbReference>
<dbReference type="SUPFAM" id="SSF49410">
    <property type="entry name" value="Alpha-macroglobulin receptor domain"/>
    <property type="match status" value="1"/>
</dbReference>
<feature type="domain" description="Alpha-macroglobulin receptor-binding" evidence="1">
    <location>
        <begin position="247"/>
        <end position="337"/>
    </location>
</feature>
<comment type="caution">
    <text evidence="2">The sequence shown here is derived from an EMBL/GenBank/DDBJ whole genome shotgun (WGS) entry which is preliminary data.</text>
</comment>
<sequence>MTDCYHLAVTAYALTVVGSTAGDIATAMLRKAKLDYGDMTYWSRNAMTVHKRRHENNQKAFLLPREPEQWDAHAVEATGYALLVFLIREGITDHTEKIMRWLNAIRDWDAAFISTSDSVVVMQALAEYAFRYRLDQLMNVECTIEATAAQNATPTHISITDTSALSSYSHELEHVWGHLNLVAKGSGQAVVQLDVSWGVDVLRFIEQPHKKYFDLSVYEKYHQFRNKSVITTTVCTRWLANEDGNTSHAALIEVESPTGYIFYQPFAEETVLHIQKIESFPQLRNVHTTETHVFWQFEYIPSQKQCFSYNIQRWYPAANLTRIRSATVLELFAPEHFEMVMINATPLSALDICEVCGSYQCPYCPIYSGTPTTHYYSLTLLSLIVASGFIFSSIDDSRLGIIPVHVPNWLPTNYRHM</sequence>
<reference evidence="2 3" key="1">
    <citation type="submission" date="2023-11" db="EMBL/GenBank/DDBJ databases">
        <title>Halocaridina rubra genome assembly.</title>
        <authorList>
            <person name="Smith C."/>
        </authorList>
    </citation>
    <scope>NUCLEOTIDE SEQUENCE [LARGE SCALE GENOMIC DNA]</scope>
    <source>
        <strain evidence="2">EP-1</strain>
        <tissue evidence="2">Whole</tissue>
    </source>
</reference>
<dbReference type="InterPro" id="IPR008930">
    <property type="entry name" value="Terpenoid_cyclase/PrenylTrfase"/>
</dbReference>
<dbReference type="SMART" id="SM01361">
    <property type="entry name" value="A2M_recep"/>
    <property type="match status" value="1"/>
</dbReference>
<dbReference type="Gene3D" id="1.50.10.20">
    <property type="match status" value="1"/>
</dbReference>
<dbReference type="Proteomes" id="UP001381693">
    <property type="component" value="Unassembled WGS sequence"/>
</dbReference>
<gene>
    <name evidence="2" type="ORF">SK128_001869</name>
</gene>
<dbReference type="Pfam" id="PF07677">
    <property type="entry name" value="A2M_recep"/>
    <property type="match status" value="1"/>
</dbReference>
<evidence type="ECO:0000313" key="3">
    <source>
        <dbReference type="Proteomes" id="UP001381693"/>
    </source>
</evidence>
<dbReference type="GO" id="GO:0005615">
    <property type="term" value="C:extracellular space"/>
    <property type="evidence" value="ECO:0007669"/>
    <property type="project" value="InterPro"/>
</dbReference>
<name>A0AAN8WIP0_HALRR</name>
<dbReference type="InterPro" id="IPR011626">
    <property type="entry name" value="Alpha-macroglobulin_TED"/>
</dbReference>
<dbReference type="PANTHER" id="PTHR11412">
    <property type="entry name" value="MACROGLOBULIN / COMPLEMENT"/>
    <property type="match status" value="1"/>
</dbReference>
<dbReference type="InterPro" id="IPR009048">
    <property type="entry name" value="A-macroglobulin_rcpt-bd"/>
</dbReference>
<proteinExistence type="predicted"/>
<evidence type="ECO:0000313" key="2">
    <source>
        <dbReference type="EMBL" id="KAK7017963.1"/>
    </source>
</evidence>
<dbReference type="InterPro" id="IPR036595">
    <property type="entry name" value="A-macroglobulin_rcpt-bd_sf"/>
</dbReference>
<protein>
    <recommendedName>
        <fullName evidence="1">Alpha-macroglobulin receptor-binding domain-containing protein</fullName>
    </recommendedName>
</protein>
<dbReference type="SUPFAM" id="SSF48239">
    <property type="entry name" value="Terpenoid cyclases/Protein prenyltransferases"/>
    <property type="match status" value="1"/>
</dbReference>
<dbReference type="Pfam" id="PF07678">
    <property type="entry name" value="TED_complement"/>
    <property type="match status" value="1"/>
</dbReference>
<dbReference type="AlphaFoldDB" id="A0AAN8WIP0"/>
<keyword evidence="3" id="KW-1185">Reference proteome</keyword>
<organism evidence="2 3">
    <name type="scientific">Halocaridina rubra</name>
    <name type="common">Hawaiian red shrimp</name>
    <dbReference type="NCBI Taxonomy" id="373956"/>
    <lineage>
        <taxon>Eukaryota</taxon>
        <taxon>Metazoa</taxon>
        <taxon>Ecdysozoa</taxon>
        <taxon>Arthropoda</taxon>
        <taxon>Crustacea</taxon>
        <taxon>Multicrustacea</taxon>
        <taxon>Malacostraca</taxon>
        <taxon>Eumalacostraca</taxon>
        <taxon>Eucarida</taxon>
        <taxon>Decapoda</taxon>
        <taxon>Pleocyemata</taxon>
        <taxon>Caridea</taxon>
        <taxon>Atyoidea</taxon>
        <taxon>Atyidae</taxon>
        <taxon>Halocaridina</taxon>
    </lineage>
</organism>